<feature type="domain" description="Fibronectin type-III" evidence="12">
    <location>
        <begin position="2265"/>
        <end position="2358"/>
    </location>
</feature>
<feature type="domain" description="Fibronectin type-III" evidence="12">
    <location>
        <begin position="1791"/>
        <end position="1884"/>
    </location>
</feature>
<feature type="region of interest" description="Disordered" evidence="10">
    <location>
        <begin position="2456"/>
        <end position="2487"/>
    </location>
</feature>
<name>A0A9Q1F749_SYNKA</name>
<feature type="domain" description="Fibronectin type-III" evidence="12">
    <location>
        <begin position="1390"/>
        <end position="1484"/>
    </location>
</feature>
<dbReference type="FunFam" id="2.60.40.10:FF:000011">
    <property type="entry name" value="Titin b"/>
    <property type="match status" value="2"/>
</dbReference>
<feature type="domain" description="Fibronectin type-III" evidence="12">
    <location>
        <begin position="641"/>
        <end position="734"/>
    </location>
</feature>
<feature type="domain" description="Ig-like" evidence="11">
    <location>
        <begin position="3316"/>
        <end position="3404"/>
    </location>
</feature>
<dbReference type="FunFam" id="2.60.40.10:FF:000127">
    <property type="entry name" value="titin isoform X1"/>
    <property type="match status" value="1"/>
</dbReference>
<dbReference type="OrthoDB" id="504170at2759"/>
<dbReference type="Proteomes" id="UP001152622">
    <property type="component" value="Chromosome 8"/>
</dbReference>
<feature type="compositionally biased region" description="Polar residues" evidence="10">
    <location>
        <begin position="2467"/>
        <end position="2481"/>
    </location>
</feature>
<evidence type="ECO:0000256" key="5">
    <source>
        <dbReference type="ARBA" id="ARBA00022737"/>
    </source>
</evidence>
<dbReference type="FunFam" id="2.60.40.10:FF:000031">
    <property type="entry name" value="Myosin-binding protein C, slow type"/>
    <property type="match status" value="3"/>
</dbReference>
<feature type="domain" description="Ig-like" evidence="11">
    <location>
        <begin position="2962"/>
        <end position="3050"/>
    </location>
</feature>
<dbReference type="GO" id="GO:0045214">
    <property type="term" value="P:sarcomere organization"/>
    <property type="evidence" value="ECO:0007669"/>
    <property type="project" value="UniProtKB-ARBA"/>
</dbReference>
<dbReference type="InterPro" id="IPR013783">
    <property type="entry name" value="Ig-like_fold"/>
</dbReference>
<comment type="caution">
    <text evidence="13">The sequence shown here is derived from an EMBL/GenBank/DDBJ whole genome shotgun (WGS) entry which is preliminary data.</text>
</comment>
<feature type="domain" description="Fibronectin type-III" evidence="12">
    <location>
        <begin position="447"/>
        <end position="538"/>
    </location>
</feature>
<feature type="domain" description="Ig-like" evidence="11">
    <location>
        <begin position="1166"/>
        <end position="1255"/>
    </location>
</feature>
<evidence type="ECO:0000256" key="6">
    <source>
        <dbReference type="ARBA" id="ARBA00023054"/>
    </source>
</evidence>
<comment type="subcellular location">
    <subcellularLocation>
        <location evidence="2">Cytoplasm</location>
    </subcellularLocation>
    <subcellularLocation>
        <location evidence="1">Nucleus</location>
    </subcellularLocation>
</comment>
<feature type="domain" description="Fibronectin type-III" evidence="12">
    <location>
        <begin position="1262"/>
        <end position="1361"/>
    </location>
</feature>
<dbReference type="EMBL" id="JAINUF010000008">
    <property type="protein sequence ID" value="KAJ8352206.1"/>
    <property type="molecule type" value="Genomic_DNA"/>
</dbReference>
<feature type="domain" description="Fibronectin type-III" evidence="12">
    <location>
        <begin position="2762"/>
        <end position="2856"/>
    </location>
</feature>
<feature type="domain" description="Fibronectin type-III" evidence="12">
    <location>
        <begin position="351"/>
        <end position="444"/>
    </location>
</feature>
<feature type="domain" description="Fibronectin type-III" evidence="12">
    <location>
        <begin position="2661"/>
        <end position="2754"/>
    </location>
</feature>
<feature type="domain" description="Ig-like" evidence="11">
    <location>
        <begin position="3542"/>
        <end position="3630"/>
    </location>
</feature>
<dbReference type="SMART" id="SM00409">
    <property type="entry name" value="IG"/>
    <property type="match status" value="12"/>
</dbReference>
<evidence type="ECO:0000256" key="10">
    <source>
        <dbReference type="SAM" id="MobiDB-lite"/>
    </source>
</evidence>
<dbReference type="Gene3D" id="2.60.40.10">
    <property type="entry name" value="Immunoglobulins"/>
    <property type="match status" value="38"/>
</dbReference>
<keyword evidence="7" id="KW-1015">Disulfide bond</keyword>
<comment type="similarity">
    <text evidence="3">Belongs to the protein kinase superfamily. CAMK Ser/Thr protein kinase family.</text>
</comment>
<evidence type="ECO:0000313" key="14">
    <source>
        <dbReference type="Proteomes" id="UP001152622"/>
    </source>
</evidence>
<keyword evidence="4" id="KW-0963">Cytoplasm</keyword>
<evidence type="ECO:0000256" key="2">
    <source>
        <dbReference type="ARBA" id="ARBA00004496"/>
    </source>
</evidence>
<evidence type="ECO:0000256" key="8">
    <source>
        <dbReference type="ARBA" id="ARBA00023242"/>
    </source>
</evidence>
<evidence type="ECO:0000256" key="3">
    <source>
        <dbReference type="ARBA" id="ARBA00006692"/>
    </source>
</evidence>
<dbReference type="FunFam" id="2.60.40.10:FF:000345">
    <property type="entry name" value="Muscle M-line assembly protein unc-89"/>
    <property type="match status" value="1"/>
</dbReference>
<feature type="region of interest" description="Disordered" evidence="10">
    <location>
        <begin position="3280"/>
        <end position="3322"/>
    </location>
</feature>
<dbReference type="InterPro" id="IPR013098">
    <property type="entry name" value="Ig_I-set"/>
</dbReference>
<dbReference type="SMART" id="SM00060">
    <property type="entry name" value="FN3"/>
    <property type="match status" value="24"/>
</dbReference>
<feature type="domain" description="Fibronectin type-III" evidence="12">
    <location>
        <begin position="1"/>
        <end position="54"/>
    </location>
</feature>
<keyword evidence="6" id="KW-0175">Coiled coil</keyword>
<feature type="domain" description="Fibronectin type-III" evidence="12">
    <location>
        <begin position="60"/>
        <end position="153"/>
    </location>
</feature>
<dbReference type="FunFam" id="2.60.40.10:FF:000003">
    <property type="entry name" value="Titin isoform E"/>
    <property type="match status" value="4"/>
</dbReference>
<dbReference type="InterPro" id="IPR036116">
    <property type="entry name" value="FN3_sf"/>
</dbReference>
<evidence type="ECO:0008006" key="15">
    <source>
        <dbReference type="Google" id="ProtNLM"/>
    </source>
</evidence>
<feature type="domain" description="Ig-like" evidence="11">
    <location>
        <begin position="142"/>
        <end position="247"/>
    </location>
</feature>
<dbReference type="InterPro" id="IPR007110">
    <property type="entry name" value="Ig-like_dom"/>
</dbReference>
<dbReference type="Pfam" id="PF00041">
    <property type="entry name" value="fn3"/>
    <property type="match status" value="22"/>
</dbReference>
<feature type="domain" description="Fibronectin type-III" evidence="12">
    <location>
        <begin position="2364"/>
        <end position="2460"/>
    </location>
</feature>
<feature type="domain" description="Ig-like" evidence="11">
    <location>
        <begin position="3730"/>
        <end position="3821"/>
    </location>
</feature>
<dbReference type="CDD" id="cd00063">
    <property type="entry name" value="FN3"/>
    <property type="match status" value="24"/>
</dbReference>
<proteinExistence type="inferred from homology"/>
<reference evidence="13" key="1">
    <citation type="journal article" date="2023" name="Science">
        <title>Genome structures resolve the early diversification of teleost fishes.</title>
        <authorList>
            <person name="Parey E."/>
            <person name="Louis A."/>
            <person name="Montfort J."/>
            <person name="Bouchez O."/>
            <person name="Roques C."/>
            <person name="Iampietro C."/>
            <person name="Lluch J."/>
            <person name="Castinel A."/>
            <person name="Donnadieu C."/>
            <person name="Desvignes T."/>
            <person name="Floi Bucao C."/>
            <person name="Jouanno E."/>
            <person name="Wen M."/>
            <person name="Mejri S."/>
            <person name="Dirks R."/>
            <person name="Jansen H."/>
            <person name="Henkel C."/>
            <person name="Chen W.J."/>
            <person name="Zahm M."/>
            <person name="Cabau C."/>
            <person name="Klopp C."/>
            <person name="Thompson A.W."/>
            <person name="Robinson-Rechavi M."/>
            <person name="Braasch I."/>
            <person name="Lecointre G."/>
            <person name="Bobe J."/>
            <person name="Postlethwait J.H."/>
            <person name="Berthelot C."/>
            <person name="Roest Crollius H."/>
            <person name="Guiguen Y."/>
        </authorList>
    </citation>
    <scope>NUCLEOTIDE SEQUENCE</scope>
    <source>
        <strain evidence="13">WJC10195</strain>
    </source>
</reference>
<dbReference type="PROSITE" id="PS50835">
    <property type="entry name" value="IG_LIKE"/>
    <property type="match status" value="8"/>
</dbReference>
<feature type="domain" description="Fibronectin type-III" evidence="12">
    <location>
        <begin position="3155"/>
        <end position="3250"/>
    </location>
</feature>
<dbReference type="FunFam" id="2.60.40.10:FF:000425">
    <property type="entry name" value="Myosin light chain kinase"/>
    <property type="match status" value="1"/>
</dbReference>
<feature type="domain" description="Fibronectin type-III" evidence="12">
    <location>
        <begin position="740"/>
        <end position="835"/>
    </location>
</feature>
<feature type="domain" description="Fibronectin type-III" evidence="12">
    <location>
        <begin position="2862"/>
        <end position="2957"/>
    </location>
</feature>
<dbReference type="GO" id="GO:0005634">
    <property type="term" value="C:nucleus"/>
    <property type="evidence" value="ECO:0007669"/>
    <property type="project" value="UniProtKB-SubCell"/>
</dbReference>
<feature type="domain" description="Fibronectin type-III" evidence="12">
    <location>
        <begin position="1588"/>
        <end position="1687"/>
    </location>
</feature>
<sequence>MRWVRVNKKPVCDLVVQATNLRKGSEYEFRVYAENEAGLGPASYPSPITKAEDPLTPPSRPEKLKVIDSTKNSLTLSWNKPLFDGGAIVSGYSVEYKTTKDEDWKVAVQYTRNTEFTITGLVPGEEYICAVKSINKTGPSEPKITTEPHIAQDREEEPVFDVDIEMRKTLIVKHGSSFTLTVPFRGRPVPSVTWNKEDVDLKVRASTDTSDTCTSITLEKATRYDSGKYTVTLQNSVGTAALTMDVKVLDSPGPPVHVKIKDVTKDSVTVTWEAPENDGGDPVKNYHVEKREASKKAWVSITNNCHHFTYKATHLQEGAIYYFRVIGENEFGVGVPSETKNGTKITEKPSPPPRLGVTEVTKDSISLSWGKPEHDGGSRITGYLIDALEKGQQKWVKCAMVKTTSHTVRSLRENAEYFFRVQAENHAGLSDPKEMIVPVIVKDQLESPEFDLKNFPHNTVYKPPYDGGSKITGYAVEKRDAPKGRWTKANFTNVIDTNFTVSGLNQDESYEFRVFAKNAVGSISNPSLIAGPATCIDTQGAPEIDLPPEYLDVVTYKAGAAIKIRVGIIAKPLPTIEWNKDGKELKSTSQLSVESTSDTSGILIKDATRQNTGTYEIKIKNALGSASASIRVQILDKPGPPAGNIQIMMVTADKITIMWDPPADEGGAKVTHYIVEKRETSRVVWSVISEELEKCHVSADKLLKGNEYVFRVRGVNKYGVGDPLESEPVIAKNSFVTPGQPATPEVTEITRATMVVAWEIPGLDGGSNISGYYLEKRDKKSLRWLSVLKDPISETKYEVRNLTEGNCYQYRVCAINKAGEGPFSNVSDFYKAADPIDPPDAPTKLKVVDSTKTSITLGWSKPEYNGGSEITSYIVEKMVAEENKWTVISSKGEVRTTEYVVSNLKPEIDYYFRVSALNCAGRGEPIEMTEPVQAKDILEEAQIDHDVAMRTHYTVKAGTDVEIIIPLKGRPAPNVTWKRGDKDIGNDPKYEIHSTDSSTVLVIPQKERNSILWQKVNTIVITERDYRIIGLIEGLEYQFRVYAQNSAGFSRVSDASKHIMAVSPVDPPGTPDYIDITSESVALKWDAPKRDGGSKIVAYNIEKRQREGRWLRSNFTDVSECQFTVTGLACGERYEFRVIARNAIGTVSPPSQSSGYIVVRDESVCPNIEFGKEHFEGLTVKAGDPIRIKVIITGRPVPQVTWIKDEKEIDKKFGITTITGSSTLFIRDADRSHRGVYTVEAKNSSGTKKEAINVKVLDTPGEPEGPILFTNISDGKATLSWNPPANDGCSAITHYIIERRETSRISWALVTDSCEQCSFNATKLIKTNEYQFRVSAVNKIGVGRPLDSSPIIAQIQFTVPDAPGTPDSTNITGDSITLSWAAPKSDGGNEITNYIIEQREKKTSCDLTWGAPEDDGGTDITNYIVEKRESGSTAWQLVNSSVKRTTLSVSHLTKYMQYTFRVCAENRFGVSKSTESETIVAEHPFVPPSPPTRPEVFTVTANSMGIRWEEPFHDGGSKVNGYWIEKKERNTILWVRENKSPCFECYYEVTDLVESLEYQFRVYAMNAAGLSKASEASKRAVAQNPVDPPGKPEVTGVSSYTVSIKWSVPLNDGGSPVVGYIIERKPYTITGEGRWLKCNYTNVTETNFTITALGEEEEYEFRVIAKNAVGVLSTPSASTGAVMCKAEYTPPKAELASKLLLDTVTIRAGSDLVLDAAVGGKPQPKVFWAKGEKELELCEKYSLQYTSTRAMAIIKFCDRNDSGIYTLTVKNASGVKTATVNVKVLDTPGPCEGSITISNLSENKCTVSWNAPLEDGGDAISHYIVERRDTNRLNWVIMESECKALSCVIARMLKNNQYIFRVKAVNKYGPGELLQSEPVVARNTFTVPSPPGPPEIIAVGKDHATIEWLKPESDGGSEINHYLVEKHDRKSVRWIKVNRDITTTDTKYKITDLLEGSIYQFRVTAMNAAGESEPSEVSMYAVCREATSTPAPPSVPRVADTTKHSISLVWTRPVDDGGADVMGYVLDMQEEGTDQWTRVHEKNLRNPEYTATGLDSTKKYSFRVAAVNVNGVGEFSEPCTTTEPVERIETPDLELDDDLKKTVCLRAGDKWMKVATLKTTDFEHTVVSLNEKEQYVFRVRAVNSRGASEPREIVTAVTVQEQRVLPKIDLSSLPLKIINVPAGKVLELHIPIIGRPPPVCSWYFSDTKMKVTDRVKIQTTGKYSKLTVQDTTIDDTGEYTLEVKNITGTATESIKAIILAKPDEPTGPVRVDEVDATSVTVSWDPPLRDGGAPISGYVVEQRDAHRPGWLPVSESVSRPTFKFTRLTEGDEYVFRVAATNRFGTGSFLQTEIIGCKSSKAIPGPPGRPVVFDVSRDGMTVAWIPPEDDGGSKVSGYIIERKEVRSDRWVRANKNPVTMTRYRSTDLIEGLEYEHRVTAINSRGISKPSLLSKPAVATDPIDPPGTPQNPRVTGTTQTSVSLAWNPPDEEGGSKVSGYMIEMQKVGQFEWMKCNTTPSLICEYTLTQMPQGAELKFRVMACNVGGSGEPADVPGTIKVTEMLDSPDYELDTKYKEDFIVRQGGVIRLNVPIKGKPIPTCKWTKDGCDISHRAMIASSEDLAELVVKEAQKGDSGAYKLLLENKCGKKEVHIRVKVIGFPDTPQGPLEFYDIHAHSVRVSWSAPSNDGGSEILGYIIERREVTKAAWYTVDSRVTETSLVVKGLKEDVEYHFKVTAENQFGMSKTLKSDTPVTPRTLRYPPESSSNPPEIVDVTKNSVALAWARPKEDGGSRITGYYIEYREVSTDKWERYETQISTTMYTLTGLIPDKEYQFRVVVRNNAGESEPGPPSDSVVCKDPFDKPSQPGEIDIDMVTKDYITIRWACPECDGGKEILGYWIEYRESGESTWKKCNKELSKERIFTMGGLMEATEYEFRVFAENETGISRPCRTAMGIKTKLSVGSEPNLRKEMEEATAKLGESGILKCQIIGRPLPDIKWYRSGKELTQCRKYAMTSDGRNHSLTVATDQQEDEGEYTCKAINEAGEVETTGKLILQAPPQIHPGFPLKEKYYAACGTTLRLHVAYIGRPEPKIMWFYNSKPLESSETVIIENTEHYTHLVIKNVQRKTNAGTYKAWFRNHLGTVDTVLNVEIQDKPAIPEGPISLEALLKNSVIISWKPPADDGGAMITNYIVEKRENKEEQQWHLVTSSISGTSCRVPNLIEGAEYHFRVSAQNRNGSSDPLETPTPFIIKSQLVRATNQGGSIAASVSLDVEVPAKINLPKHLQDKEAVPALRVESSDEGKKSPEPAQRTTSPSAKKPMFSSSLKDVTTSSDSIVKLTVKITGDPAPTVTWMKDGKALCQGEKYEIFEEHGLAHLQIYESEVSDSGIYKCTATNSAGSSSTNCNVKIQASLKTTPPQDKTRGEAVLASHAKTEITEQTVKKEILYEEVKSYTASQTQLTITEGQSLTLNAKMPEASSIRWLLNGVQLANSGNYSYCMAGDDHTLTITHISQHEEGIITCEGKTEHGIVKCQFDTTVTAKHSQAPSFLVQPKSQIVNEGQSVIFTCEIIGEPSPEIEWLKDNTVVLPTSNVKLSCSKTVHTLEIRKASVVDSGKYTIKAKNAFGQCSSTSSLNVLALVEEPAKMVVMEKSTAATSMHESFSASKMHMASAVQEASFSSSSMAEAKFASMSATSMSSESMFTMSSSNMMQKSSHSQIKGSSMTAITHHIEGAPPKIEALPEDISIEKGKVLTVACSFSGEPKPEIEWTHSGRTLPGEGESDRFHIETMEDLTTLIISSVKENDAGVYTLKLSNELGSDTATVNISIKSI</sequence>
<dbReference type="FunFam" id="2.60.40.10:FF:000983">
    <property type="entry name" value="titin isoform X1"/>
    <property type="match status" value="1"/>
</dbReference>
<dbReference type="FunFam" id="2.60.40.10:FF:000012">
    <property type="entry name" value="titin isoform X1"/>
    <property type="match status" value="4"/>
</dbReference>
<dbReference type="FunFam" id="2.60.40.10:FF:000135">
    <property type="entry name" value="Titin a"/>
    <property type="match status" value="2"/>
</dbReference>
<evidence type="ECO:0000313" key="13">
    <source>
        <dbReference type="EMBL" id="KAJ8352206.1"/>
    </source>
</evidence>
<dbReference type="FunFam" id="2.60.40.10:FF:001229">
    <property type="entry name" value="titin isoform X1"/>
    <property type="match status" value="1"/>
</dbReference>
<dbReference type="GO" id="GO:0031672">
    <property type="term" value="C:A band"/>
    <property type="evidence" value="ECO:0007669"/>
    <property type="project" value="UniProtKB-ARBA"/>
</dbReference>
<feature type="domain" description="Fibronectin type-III" evidence="12">
    <location>
        <begin position="1490"/>
        <end position="1584"/>
    </location>
</feature>
<gene>
    <name evidence="13" type="ORF">SKAU_G00236820</name>
</gene>
<evidence type="ECO:0000259" key="12">
    <source>
        <dbReference type="PROSITE" id="PS50853"/>
    </source>
</evidence>
<protein>
    <recommendedName>
        <fullName evidence="15">Titin</fullName>
    </recommendedName>
</protein>
<dbReference type="SUPFAM" id="SSF49265">
    <property type="entry name" value="Fibronectin type III"/>
    <property type="match status" value="15"/>
</dbReference>
<dbReference type="SMART" id="SM00408">
    <property type="entry name" value="IGc2"/>
    <property type="match status" value="12"/>
</dbReference>
<dbReference type="CDD" id="cd05748">
    <property type="entry name" value="Ig_Titin_like"/>
    <property type="match status" value="4"/>
</dbReference>
<dbReference type="InterPro" id="IPR003961">
    <property type="entry name" value="FN3_dom"/>
</dbReference>
<dbReference type="InterPro" id="IPR036179">
    <property type="entry name" value="Ig-like_dom_sf"/>
</dbReference>
<accession>A0A9Q1F749</accession>
<evidence type="ECO:0000256" key="1">
    <source>
        <dbReference type="ARBA" id="ARBA00004123"/>
    </source>
</evidence>
<feature type="domain" description="Fibronectin type-III" evidence="12">
    <location>
        <begin position="1067"/>
        <end position="1162"/>
    </location>
</feature>
<dbReference type="InterPro" id="IPR003599">
    <property type="entry name" value="Ig_sub"/>
</dbReference>
<feature type="domain" description="Fibronectin type-III" evidence="12">
    <location>
        <begin position="957"/>
        <end position="1064"/>
    </location>
</feature>
<feature type="domain" description="Fibronectin type-III" evidence="12">
    <location>
        <begin position="841"/>
        <end position="937"/>
    </location>
</feature>
<organism evidence="13 14">
    <name type="scientific">Synaphobranchus kaupii</name>
    <name type="common">Kaup's arrowtooth eel</name>
    <dbReference type="NCBI Taxonomy" id="118154"/>
    <lineage>
        <taxon>Eukaryota</taxon>
        <taxon>Metazoa</taxon>
        <taxon>Chordata</taxon>
        <taxon>Craniata</taxon>
        <taxon>Vertebrata</taxon>
        <taxon>Euteleostomi</taxon>
        <taxon>Actinopterygii</taxon>
        <taxon>Neopterygii</taxon>
        <taxon>Teleostei</taxon>
        <taxon>Anguilliformes</taxon>
        <taxon>Synaphobranchidae</taxon>
        <taxon>Synaphobranchus</taxon>
    </lineage>
</organism>
<evidence type="ECO:0000259" key="11">
    <source>
        <dbReference type="PROSITE" id="PS50835"/>
    </source>
</evidence>
<feature type="domain" description="Fibronectin type-III" evidence="12">
    <location>
        <begin position="254"/>
        <end position="349"/>
    </location>
</feature>
<dbReference type="FunFam" id="2.60.40.10:FF:000002">
    <property type="entry name" value="Titin a"/>
    <property type="match status" value="4"/>
</dbReference>
<dbReference type="FunFam" id="2.60.40.10:FF:000073">
    <property type="entry name" value="titin isoform X1"/>
    <property type="match status" value="1"/>
</dbReference>
<dbReference type="Pfam" id="PF07679">
    <property type="entry name" value="I-set"/>
    <property type="match status" value="13"/>
</dbReference>
<keyword evidence="5" id="KW-0677">Repeat</keyword>
<dbReference type="PROSITE" id="PS50853">
    <property type="entry name" value="FN3"/>
    <property type="match status" value="24"/>
</dbReference>
<feature type="domain" description="Ig-like" evidence="11">
    <location>
        <begin position="542"/>
        <end position="633"/>
    </location>
</feature>
<dbReference type="SUPFAM" id="SSF48726">
    <property type="entry name" value="Immunoglobulin"/>
    <property type="match status" value="12"/>
</dbReference>
<dbReference type="CDD" id="cd00096">
    <property type="entry name" value="Ig"/>
    <property type="match status" value="1"/>
</dbReference>
<dbReference type="FunFam" id="2.60.40.10:FF:000147">
    <property type="entry name" value="Myosin light chain kinase"/>
    <property type="match status" value="1"/>
</dbReference>
<keyword evidence="9" id="KW-0393">Immunoglobulin domain</keyword>
<evidence type="ECO:0000256" key="4">
    <source>
        <dbReference type="ARBA" id="ARBA00022490"/>
    </source>
</evidence>
<feature type="region of interest" description="Disordered" evidence="10">
    <location>
        <begin position="2743"/>
        <end position="2768"/>
    </location>
</feature>
<dbReference type="PRINTS" id="PR00014">
    <property type="entry name" value="FNTYPEIII"/>
</dbReference>
<evidence type="ECO:0000256" key="7">
    <source>
        <dbReference type="ARBA" id="ARBA00023157"/>
    </source>
</evidence>
<keyword evidence="14" id="KW-1185">Reference proteome</keyword>
<feature type="domain" description="Fibronectin type-III" evidence="12">
    <location>
        <begin position="1992"/>
        <end position="2086"/>
    </location>
</feature>
<feature type="compositionally biased region" description="Polar residues" evidence="10">
    <location>
        <begin position="3306"/>
        <end position="3322"/>
    </location>
</feature>
<keyword evidence="8" id="KW-0539">Nucleus</keyword>
<dbReference type="PANTHER" id="PTHR14340:SF9">
    <property type="entry name" value="FIBRONECTIN TYPE-III DOMAIN-CONTAINING PROTEIN"/>
    <property type="match status" value="1"/>
</dbReference>
<feature type="domain" description="Fibronectin type-III" evidence="12">
    <location>
        <begin position="2465"/>
        <end position="2561"/>
    </location>
</feature>
<feature type="compositionally biased region" description="Basic and acidic residues" evidence="10">
    <location>
        <begin position="3293"/>
        <end position="3302"/>
    </location>
</feature>
<dbReference type="PANTHER" id="PTHR14340">
    <property type="entry name" value="MICROFIBRIL-ASSOCIATED GLYCOPROTEIN 3"/>
    <property type="match status" value="1"/>
</dbReference>
<dbReference type="FunFam" id="2.60.40.10:FF:000112">
    <property type="entry name" value="Titin a"/>
    <property type="match status" value="1"/>
</dbReference>
<feature type="domain" description="Ig-like" evidence="11">
    <location>
        <begin position="1691"/>
        <end position="1783"/>
    </location>
</feature>
<dbReference type="FunFam" id="2.60.40.10:FF:000034">
    <property type="entry name" value="Titin isoform A"/>
    <property type="match status" value="4"/>
</dbReference>
<dbReference type="GO" id="GO:0031674">
    <property type="term" value="C:I band"/>
    <property type="evidence" value="ECO:0007669"/>
    <property type="project" value="UniProtKB-ARBA"/>
</dbReference>
<dbReference type="GO" id="GO:0008092">
    <property type="term" value="F:cytoskeletal protein binding"/>
    <property type="evidence" value="ECO:0007669"/>
    <property type="project" value="UniProtKB-ARBA"/>
</dbReference>
<feature type="domain" description="Fibronectin type-III" evidence="12">
    <location>
        <begin position="1890"/>
        <end position="1986"/>
    </location>
</feature>
<evidence type="ECO:0000256" key="9">
    <source>
        <dbReference type="ARBA" id="ARBA00023319"/>
    </source>
</evidence>
<dbReference type="InterPro" id="IPR003598">
    <property type="entry name" value="Ig_sub2"/>
</dbReference>